<dbReference type="PROSITE" id="PS50994">
    <property type="entry name" value="INTEGRASE"/>
    <property type="match status" value="1"/>
</dbReference>
<dbReference type="InterPro" id="IPR012337">
    <property type="entry name" value="RNaseH-like_sf"/>
</dbReference>
<dbReference type="InterPro" id="IPR001584">
    <property type="entry name" value="Integrase_cat-core"/>
</dbReference>
<dbReference type="SUPFAM" id="SSF56672">
    <property type="entry name" value="DNA/RNA polymerases"/>
    <property type="match status" value="1"/>
</dbReference>
<dbReference type="AlphaFoldDB" id="A0AAD9UTF5"/>
<dbReference type="SUPFAM" id="SSF53098">
    <property type="entry name" value="Ribonuclease H-like"/>
    <property type="match status" value="1"/>
</dbReference>
<dbReference type="InterPro" id="IPR008042">
    <property type="entry name" value="Retrotrans_Pao"/>
</dbReference>
<dbReference type="PANTHER" id="PTHR47331">
    <property type="entry name" value="PHD-TYPE DOMAIN-CONTAINING PROTEIN"/>
    <property type="match status" value="1"/>
</dbReference>
<protein>
    <recommendedName>
        <fullName evidence="1">Integrase catalytic domain-containing protein</fullName>
    </recommendedName>
</protein>
<keyword evidence="3" id="KW-1185">Reference proteome</keyword>
<reference evidence="2" key="2">
    <citation type="journal article" date="2023" name="Science">
        <title>Genomic signatures of disease resistance in endangered staghorn corals.</title>
        <authorList>
            <person name="Vollmer S.V."/>
            <person name="Selwyn J.D."/>
            <person name="Despard B.A."/>
            <person name="Roesel C.L."/>
        </authorList>
    </citation>
    <scope>NUCLEOTIDE SEQUENCE</scope>
    <source>
        <strain evidence="2">K2</strain>
    </source>
</reference>
<dbReference type="CDD" id="cd01644">
    <property type="entry name" value="RT_pepA17"/>
    <property type="match status" value="1"/>
</dbReference>
<organism evidence="2 3">
    <name type="scientific">Acropora cervicornis</name>
    <name type="common">Staghorn coral</name>
    <dbReference type="NCBI Taxonomy" id="6130"/>
    <lineage>
        <taxon>Eukaryota</taxon>
        <taxon>Metazoa</taxon>
        <taxon>Cnidaria</taxon>
        <taxon>Anthozoa</taxon>
        <taxon>Hexacorallia</taxon>
        <taxon>Scleractinia</taxon>
        <taxon>Astrocoeniina</taxon>
        <taxon>Acroporidae</taxon>
        <taxon>Acropora</taxon>
    </lineage>
</organism>
<dbReference type="GO" id="GO:0003676">
    <property type="term" value="F:nucleic acid binding"/>
    <property type="evidence" value="ECO:0007669"/>
    <property type="project" value="InterPro"/>
</dbReference>
<accession>A0AAD9UTF5</accession>
<dbReference type="InterPro" id="IPR036397">
    <property type="entry name" value="RNaseH_sf"/>
</dbReference>
<dbReference type="GO" id="GO:0015074">
    <property type="term" value="P:DNA integration"/>
    <property type="evidence" value="ECO:0007669"/>
    <property type="project" value="InterPro"/>
</dbReference>
<name>A0AAD9UTF5_ACRCE</name>
<dbReference type="InterPro" id="IPR043502">
    <property type="entry name" value="DNA/RNA_pol_sf"/>
</dbReference>
<dbReference type="PANTHER" id="PTHR47331:SF5">
    <property type="entry name" value="RIBONUCLEASE H"/>
    <property type="match status" value="1"/>
</dbReference>
<dbReference type="EMBL" id="JARQWQ010000133">
    <property type="protein sequence ID" value="KAK2548990.1"/>
    <property type="molecule type" value="Genomic_DNA"/>
</dbReference>
<comment type="caution">
    <text evidence="2">The sequence shown here is derived from an EMBL/GenBank/DDBJ whole genome shotgun (WGS) entry which is preliminary data.</text>
</comment>
<dbReference type="Gene3D" id="3.30.420.10">
    <property type="entry name" value="Ribonuclease H-like superfamily/Ribonuclease H"/>
    <property type="match status" value="1"/>
</dbReference>
<proteinExistence type="predicted"/>
<reference evidence="2" key="1">
    <citation type="journal article" date="2023" name="G3 (Bethesda)">
        <title>Whole genome assembly and annotation of the endangered Caribbean coral Acropora cervicornis.</title>
        <authorList>
            <person name="Selwyn J.D."/>
            <person name="Vollmer S.V."/>
        </authorList>
    </citation>
    <scope>NUCLEOTIDE SEQUENCE</scope>
    <source>
        <strain evidence="2">K2</strain>
    </source>
</reference>
<sequence length="1089" mass="124184">MNITTGGIHKADNGHYEVPLPLCDENVRLPCNRKLPEVRLKQLKRRLEIDRKYKEDFLTFMEKMLKNGQAEKAPKQYERVWYIPHHGVYHPRKPEKLRVVFDCSAEFQGHSLNRHLLQGPDLTNSLIGVLCRFRKEPVAFARDIEGMFHQVHINEEHRDLLRFLWWDQGDTTKEPNEYRMTVHLFGATLSPGCANLALRTAADDGKDDLGVEAASFIKENFYVDDGLKSVPTVPEAIKLIKNGTEMCMRGGFRLHKFTSNSKEVVESIPEALLAKEIKDIDLNCDLLPPEHVLGVEWNIENDAFKFRITLKDKPLMRRGILSTVSSVYDPLGFAASFLLQGKRILQLLCKENLGWDDAIPDELRMQCFKLKGMKNLKKIELHHFSDASTKGYGQCSYLRLVDKSDEVSCSLVMGKARVTPLKPITIPRLELTAAVVSVKVSDMLSRELKYGELEEVFWTDSKVVQAYIQMQQIRERTVPERWHYVDGKNNPADDASRGLSPKDLLHSSRWLQGPSFLWQHRGNWNDLGKGEAKPLQLDDKEVKKASSLVTGVSNKGQFAALLQRLEYFSSWFRAKCAVAVCLRYRRILLDQVRGKQMTTGGVKTTCAARKYNSVSVGELHAAAQEIIRHVQNEAFKEEISKLKNPITRGKAKGSSPLSHLDPFLHPNNLVRIGGRIRQASVSQDIKHPVVLPGQGHTSKILANHYHEKALHQGKGITLNEIRSSGFWIIGGGTMVSRLIHECVTCRRLRAKVQQQKIADLPADRLTPTPPFTYCGVDYFGPWYVKEGRKELKRYGVLFTCLVTRVIHLEVANSLETDSYINTLRCFICRRGPVRQMRSDNGSNFIGARRELKEALAEMDQDQVKKEMLKENCDWFQVKFNVPSASHMGGIWERQIRSVRSVLSAPLESNGKQMNDEALRTFMCKAEAVVNSRPLTAEGIASPGSAEPLTPNHFLTLKTEVVFPPPGIFKSADLYSRKWWRRVQHLTNDFSIRWKKEFLPPLQERQKWTKPRKNLQLNDVVIVKEEDVPRNQWRVCRVVEALPDEDGLVRKVKPEVGNRNLASNGKRTWPSSTLERPIHKLMLLMSAGDE</sequence>
<evidence type="ECO:0000259" key="1">
    <source>
        <dbReference type="PROSITE" id="PS50994"/>
    </source>
</evidence>
<dbReference type="Proteomes" id="UP001249851">
    <property type="component" value="Unassembled WGS sequence"/>
</dbReference>
<evidence type="ECO:0000313" key="2">
    <source>
        <dbReference type="EMBL" id="KAK2548990.1"/>
    </source>
</evidence>
<dbReference type="Pfam" id="PF18701">
    <property type="entry name" value="DUF5641"/>
    <property type="match status" value="1"/>
</dbReference>
<dbReference type="Pfam" id="PF05380">
    <property type="entry name" value="Peptidase_A17"/>
    <property type="match status" value="1"/>
</dbReference>
<feature type="domain" description="Integrase catalytic" evidence="1">
    <location>
        <begin position="766"/>
        <end position="958"/>
    </location>
</feature>
<evidence type="ECO:0000313" key="3">
    <source>
        <dbReference type="Proteomes" id="UP001249851"/>
    </source>
</evidence>
<gene>
    <name evidence="2" type="ORF">P5673_030611</name>
</gene>
<dbReference type="InterPro" id="IPR040676">
    <property type="entry name" value="DUF5641"/>
</dbReference>